<name>A0A074LX68_9BACL</name>
<dbReference type="Proteomes" id="UP000027931">
    <property type="component" value="Unassembled WGS sequence"/>
</dbReference>
<gene>
    <name evidence="1" type="ORF">EL26_03760</name>
</gene>
<accession>A0A074LX68</accession>
<dbReference type="AlphaFoldDB" id="A0A074LX68"/>
<dbReference type="EMBL" id="JMIR01000003">
    <property type="protein sequence ID" value="KEO84643.1"/>
    <property type="molecule type" value="Genomic_DNA"/>
</dbReference>
<keyword evidence="2" id="KW-1185">Reference proteome</keyword>
<organism evidence="1 2">
    <name type="scientific">Tumebacillus flagellatus</name>
    <dbReference type="NCBI Taxonomy" id="1157490"/>
    <lineage>
        <taxon>Bacteria</taxon>
        <taxon>Bacillati</taxon>
        <taxon>Bacillota</taxon>
        <taxon>Bacilli</taxon>
        <taxon>Bacillales</taxon>
        <taxon>Alicyclobacillaceae</taxon>
        <taxon>Tumebacillus</taxon>
    </lineage>
</organism>
<protein>
    <submittedName>
        <fullName evidence="1">Uncharacterized protein</fullName>
    </submittedName>
</protein>
<evidence type="ECO:0000313" key="2">
    <source>
        <dbReference type="Proteomes" id="UP000027931"/>
    </source>
</evidence>
<dbReference type="OrthoDB" id="2381446at2"/>
<dbReference type="RefSeq" id="WP_038084558.1">
    <property type="nucleotide sequence ID" value="NZ_JMIR01000003.1"/>
</dbReference>
<comment type="caution">
    <text evidence="1">The sequence shown here is derived from an EMBL/GenBank/DDBJ whole genome shotgun (WGS) entry which is preliminary data.</text>
</comment>
<evidence type="ECO:0000313" key="1">
    <source>
        <dbReference type="EMBL" id="KEO84643.1"/>
    </source>
</evidence>
<dbReference type="STRING" id="1157490.EL26_03760"/>
<proteinExistence type="predicted"/>
<sequence>MDFFARAVQGVVQFLQEAVEREWRSPEERRFHSQLQGAWFDEVAGWLERFAGHEIWRYAPDRLDEVRAYARGARDEVGGLLNLLEPQLATAVLCGLRASQGLGYTQERLAENLGVETALVLSWEREGYARLRALVSNRTPLLAFLAALAAERDEQGALHGRETDELKERDALFGRVKSELAEHDALNGRGTPERCDLAREPHETFESLLDQARTRPDFDLRRFLTPTDELELRRWFHRWGVESVFSEEGRERAAALVQARLKWEMAVGEEEDEDAGA</sequence>
<reference evidence="1 2" key="1">
    <citation type="journal article" date="2013" name="Int. J. Syst. Evol. Microbiol.">
        <title>Tumebacillus flagellatus sp. nov., an alpha-amylase/pullulanase-producing bacterium isolated from cassava wastewater.</title>
        <authorList>
            <person name="Wang Q."/>
            <person name="Xie N."/>
            <person name="Qin Y."/>
            <person name="Shen N."/>
            <person name="Zhu J."/>
            <person name="Mi H."/>
            <person name="Huang R."/>
        </authorList>
    </citation>
    <scope>NUCLEOTIDE SEQUENCE [LARGE SCALE GENOMIC DNA]</scope>
    <source>
        <strain evidence="1 2">GST4</strain>
    </source>
</reference>